<organism evidence="8 9">
    <name type="scientific">Melipona bicolor</name>
    <dbReference type="NCBI Taxonomy" id="60889"/>
    <lineage>
        <taxon>Eukaryota</taxon>
        <taxon>Metazoa</taxon>
        <taxon>Ecdysozoa</taxon>
        <taxon>Arthropoda</taxon>
        <taxon>Hexapoda</taxon>
        <taxon>Insecta</taxon>
        <taxon>Pterygota</taxon>
        <taxon>Neoptera</taxon>
        <taxon>Endopterygota</taxon>
        <taxon>Hymenoptera</taxon>
        <taxon>Apocrita</taxon>
        <taxon>Aculeata</taxon>
        <taxon>Apoidea</taxon>
        <taxon>Anthophila</taxon>
        <taxon>Apidae</taxon>
        <taxon>Melipona</taxon>
    </lineage>
</organism>
<evidence type="ECO:0000259" key="7">
    <source>
        <dbReference type="PROSITE" id="PS50278"/>
    </source>
</evidence>
<dbReference type="Gene3D" id="2.10.90.10">
    <property type="entry name" value="Cystine-knot cytokines"/>
    <property type="match status" value="1"/>
</dbReference>
<keyword evidence="3" id="KW-0497">Mitogen</keyword>
<dbReference type="GO" id="GO:0005615">
    <property type="term" value="C:extracellular space"/>
    <property type="evidence" value="ECO:0007669"/>
    <property type="project" value="TreeGrafter"/>
</dbReference>
<dbReference type="Proteomes" id="UP001177670">
    <property type="component" value="Unassembled WGS sequence"/>
</dbReference>
<dbReference type="SMART" id="SM00141">
    <property type="entry name" value="PDGF"/>
    <property type="match status" value="1"/>
</dbReference>
<dbReference type="InterPro" id="IPR029034">
    <property type="entry name" value="Cystine-knot_cytokine"/>
</dbReference>
<protein>
    <recommendedName>
        <fullName evidence="7">Platelet-derived growth factor (PDGF) family profile domain-containing protein</fullName>
    </recommendedName>
</protein>
<dbReference type="PANTHER" id="PTHR11633">
    <property type="entry name" value="PLATELET-DERIVED GROWTH FACTOR"/>
    <property type="match status" value="1"/>
</dbReference>
<dbReference type="GO" id="GO:0051781">
    <property type="term" value="P:positive regulation of cell division"/>
    <property type="evidence" value="ECO:0007669"/>
    <property type="project" value="UniProtKB-KW"/>
</dbReference>
<dbReference type="GO" id="GO:0008083">
    <property type="term" value="F:growth factor activity"/>
    <property type="evidence" value="ECO:0007669"/>
    <property type="project" value="UniProtKB-KW"/>
</dbReference>
<evidence type="ECO:0000256" key="3">
    <source>
        <dbReference type="ARBA" id="ARBA00023246"/>
    </source>
</evidence>
<keyword evidence="9" id="KW-1185">Reference proteome</keyword>
<name>A0AA40G4Y0_9HYME</name>
<evidence type="ECO:0000313" key="8">
    <source>
        <dbReference type="EMBL" id="KAK1131061.1"/>
    </source>
</evidence>
<dbReference type="GO" id="GO:0016020">
    <property type="term" value="C:membrane"/>
    <property type="evidence" value="ECO:0007669"/>
    <property type="project" value="InterPro"/>
</dbReference>
<evidence type="ECO:0000313" key="9">
    <source>
        <dbReference type="Proteomes" id="UP001177670"/>
    </source>
</evidence>
<dbReference type="GO" id="GO:0008284">
    <property type="term" value="P:positive regulation of cell population proliferation"/>
    <property type="evidence" value="ECO:0007669"/>
    <property type="project" value="TreeGrafter"/>
</dbReference>
<keyword evidence="6" id="KW-0732">Signal</keyword>
<dbReference type="Pfam" id="PF00341">
    <property type="entry name" value="PDGF"/>
    <property type="match status" value="1"/>
</dbReference>
<feature type="domain" description="Platelet-derived growth factor (PDGF) family profile" evidence="7">
    <location>
        <begin position="94"/>
        <end position="192"/>
    </location>
</feature>
<dbReference type="PROSITE" id="PS50278">
    <property type="entry name" value="PDGF_2"/>
    <property type="match status" value="1"/>
</dbReference>
<proteinExistence type="inferred from homology"/>
<dbReference type="EMBL" id="JAHYIQ010000006">
    <property type="protein sequence ID" value="KAK1131061.1"/>
    <property type="molecule type" value="Genomic_DNA"/>
</dbReference>
<feature type="compositionally biased region" description="Basic and acidic residues" evidence="5">
    <location>
        <begin position="297"/>
        <end position="310"/>
    </location>
</feature>
<comment type="caution">
    <text evidence="8">The sequence shown here is derived from an EMBL/GenBank/DDBJ whole genome shotgun (WGS) entry which is preliminary data.</text>
</comment>
<dbReference type="SUPFAM" id="SSF57501">
    <property type="entry name" value="Cystine-knot cytokines"/>
    <property type="match status" value="1"/>
</dbReference>
<dbReference type="AlphaFoldDB" id="A0AA40G4Y0"/>
<evidence type="ECO:0000256" key="6">
    <source>
        <dbReference type="SAM" id="SignalP"/>
    </source>
</evidence>
<gene>
    <name evidence="8" type="ORF">K0M31_017358</name>
</gene>
<comment type="similarity">
    <text evidence="1 4">Belongs to the PDGF/VEGF growth factor family.</text>
</comment>
<accession>A0AA40G4Y0</accession>
<evidence type="ECO:0000256" key="2">
    <source>
        <dbReference type="ARBA" id="ARBA00023030"/>
    </source>
</evidence>
<feature type="signal peptide" evidence="6">
    <location>
        <begin position="1"/>
        <end position="24"/>
    </location>
</feature>
<evidence type="ECO:0000256" key="5">
    <source>
        <dbReference type="SAM" id="MobiDB-lite"/>
    </source>
</evidence>
<evidence type="ECO:0000256" key="4">
    <source>
        <dbReference type="RuleBase" id="RU003818"/>
    </source>
</evidence>
<feature type="region of interest" description="Disordered" evidence="5">
    <location>
        <begin position="275"/>
        <end position="310"/>
    </location>
</feature>
<feature type="chain" id="PRO_5041231599" description="Platelet-derived growth factor (PDGF) family profile domain-containing protein" evidence="6">
    <location>
        <begin position="25"/>
        <end position="310"/>
    </location>
</feature>
<keyword evidence="2 4" id="KW-0339">Growth factor</keyword>
<evidence type="ECO:0000256" key="1">
    <source>
        <dbReference type="ARBA" id="ARBA00006686"/>
    </source>
</evidence>
<reference evidence="8" key="1">
    <citation type="submission" date="2021-10" db="EMBL/GenBank/DDBJ databases">
        <title>Melipona bicolor Genome sequencing and assembly.</title>
        <authorList>
            <person name="Araujo N.S."/>
            <person name="Arias M.C."/>
        </authorList>
    </citation>
    <scope>NUCLEOTIDE SEQUENCE</scope>
    <source>
        <strain evidence="8">USP_2M_L1-L4_2017</strain>
        <tissue evidence="8">Whole body</tissue>
    </source>
</reference>
<dbReference type="PANTHER" id="PTHR11633:SF1">
    <property type="entry name" value="LD28763P"/>
    <property type="match status" value="1"/>
</dbReference>
<dbReference type="GO" id="GO:0070851">
    <property type="term" value="F:growth factor receptor binding"/>
    <property type="evidence" value="ECO:0007669"/>
    <property type="project" value="TreeGrafter"/>
</dbReference>
<dbReference type="InterPro" id="IPR000072">
    <property type="entry name" value="PDGF/VEGF_dom"/>
</dbReference>
<sequence>MSRLNKFVACRTLVLAIFCRLVTSQRDGMVFPDQISPRALGPPAEPPAADNAALLRPRSSPVVKKINSVDEFLRMIGVSPSEVFSLSSRIGESEERKNSKMAEQAVCKPSLKVVPTYEPNDPSIFFFPRCTRVNRCGGCCGSQLLSCEAKETETQNFEIVVAKFMGDRFEYQGKQVVPIDVDTECECNCIVKPSDCTPKQIYKPAECKCTCTNQDERQKCNEHEEKTWDPINCSCSCRSPHECSTGWFYDQNTCRCEQLPLSKSWFSSVTKETGYRFGQTQRPENAPPVIISLSDADDPRRKPKPDPEYK</sequence>